<keyword evidence="4" id="KW-1185">Reference proteome</keyword>
<comment type="caution">
    <text evidence="3">The sequence shown here is derived from an EMBL/GenBank/DDBJ whole genome shotgun (WGS) entry which is preliminary data.</text>
</comment>
<dbReference type="Gene3D" id="1.10.533.10">
    <property type="entry name" value="Death Domain, Fas"/>
    <property type="match status" value="3"/>
</dbReference>
<evidence type="ECO:0000313" key="4">
    <source>
        <dbReference type="Proteomes" id="UP001159427"/>
    </source>
</evidence>
<feature type="compositionally biased region" description="Polar residues" evidence="1">
    <location>
        <begin position="29"/>
        <end position="53"/>
    </location>
</feature>
<reference evidence="3 4" key="1">
    <citation type="submission" date="2022-05" db="EMBL/GenBank/DDBJ databases">
        <authorList>
            <consortium name="Genoscope - CEA"/>
            <person name="William W."/>
        </authorList>
    </citation>
    <scope>NUCLEOTIDE SEQUENCE [LARGE SCALE GENOMIC DNA]</scope>
</reference>
<accession>A0ABN8SNK2</accession>
<dbReference type="Pfam" id="PF00531">
    <property type="entry name" value="Death"/>
    <property type="match status" value="1"/>
</dbReference>
<evidence type="ECO:0000313" key="3">
    <source>
        <dbReference type="EMBL" id="CAH3191512.1"/>
    </source>
</evidence>
<dbReference type="InterPro" id="IPR011029">
    <property type="entry name" value="DEATH-like_dom_sf"/>
</dbReference>
<dbReference type="PANTHER" id="PTHR14657">
    <property type="entry name" value="IGF-LIKE FAMILY RECEPTOR 1"/>
    <property type="match status" value="1"/>
</dbReference>
<name>A0ABN8SNK2_9CNID</name>
<organism evidence="3 4">
    <name type="scientific">Porites evermanni</name>
    <dbReference type="NCBI Taxonomy" id="104178"/>
    <lineage>
        <taxon>Eukaryota</taxon>
        <taxon>Metazoa</taxon>
        <taxon>Cnidaria</taxon>
        <taxon>Anthozoa</taxon>
        <taxon>Hexacorallia</taxon>
        <taxon>Scleractinia</taxon>
        <taxon>Fungiina</taxon>
        <taxon>Poritidae</taxon>
        <taxon>Porites</taxon>
    </lineage>
</organism>
<protein>
    <recommendedName>
        <fullName evidence="2">Death domain-containing protein</fullName>
    </recommendedName>
</protein>
<sequence>MKKDVQNPDDTNFEISNGNRREPAELSFHSVTFDAQTSTSTELGNRPGTNSNDDLGAKPHGIQRSESERPLTPTTRKKLLKSSYSLPGLIALKPGATVEKVIMHAHSVYVRETLMRYLDTTYTRNNENWQHLASRQGVSEDLIMRLKLLSPESRSEALFQLLKATSPDLSAGTLRCHLMDLPMKNVLECIKDLHDDANIGEAIEAGQVPGRFFILLDQRPEEDWNKLGSKLEIDPSQLEGIKSDCATRHQNPAEDVIEMICASNPTMTTGQFKMHLQNIERNDVKNKITEHEDLESLTITALRDELDLMREVTRMLNVADNKRIKNFKDLAKECGIPAEKYRSLQPPCTESPTEEVLQDIVARKPFYTVRELFIDLCEMNRKDAIEAISIYFVEDDVKALKRELQITPE</sequence>
<dbReference type="PANTHER" id="PTHR14657:SF2">
    <property type="entry name" value="IGF-LIKE FAMILY RECEPTOR 1"/>
    <property type="match status" value="1"/>
</dbReference>
<dbReference type="InterPro" id="IPR000488">
    <property type="entry name" value="Death_dom"/>
</dbReference>
<feature type="compositionally biased region" description="Polar residues" evidence="1">
    <location>
        <begin position="8"/>
        <end position="18"/>
    </location>
</feature>
<feature type="region of interest" description="Disordered" evidence="1">
    <location>
        <begin position="1"/>
        <end position="75"/>
    </location>
</feature>
<evidence type="ECO:0000256" key="1">
    <source>
        <dbReference type="SAM" id="MobiDB-lite"/>
    </source>
</evidence>
<feature type="domain" description="Death" evidence="2">
    <location>
        <begin position="214"/>
        <end position="290"/>
    </location>
</feature>
<dbReference type="CDD" id="cd01670">
    <property type="entry name" value="Death"/>
    <property type="match status" value="1"/>
</dbReference>
<dbReference type="EMBL" id="CALNXI010002941">
    <property type="protein sequence ID" value="CAH3191512.1"/>
    <property type="molecule type" value="Genomic_DNA"/>
</dbReference>
<dbReference type="SUPFAM" id="SSF47986">
    <property type="entry name" value="DEATH domain"/>
    <property type="match status" value="2"/>
</dbReference>
<dbReference type="InterPro" id="IPR042355">
    <property type="entry name" value="IGFLR1"/>
</dbReference>
<dbReference type="Proteomes" id="UP001159427">
    <property type="component" value="Unassembled WGS sequence"/>
</dbReference>
<evidence type="ECO:0000259" key="2">
    <source>
        <dbReference type="Pfam" id="PF00531"/>
    </source>
</evidence>
<gene>
    <name evidence="3" type="ORF">PEVE_00022003</name>
</gene>
<proteinExistence type="predicted"/>